<proteinExistence type="predicted"/>
<protein>
    <submittedName>
        <fullName evidence="1">Uncharacterized protein</fullName>
    </submittedName>
</protein>
<evidence type="ECO:0000313" key="1">
    <source>
        <dbReference type="EMBL" id="QHO63112.1"/>
    </source>
</evidence>
<accession>A0A857NB02</accession>
<dbReference type="RefSeq" id="WP_161931513.1">
    <property type="nucleotide sequence ID" value="NZ_CP047901.1"/>
</dbReference>
<organism evidence="1 2">
    <name type="scientific">Candidatus Chazhemtobacterium aquaticus</name>
    <dbReference type="NCBI Taxonomy" id="2715735"/>
    <lineage>
        <taxon>Bacteria</taxon>
        <taxon>Candidatus Chazhemtobacteraceae</taxon>
        <taxon>Candidatus Chazhemtobacterium</taxon>
    </lineage>
</organism>
<dbReference type="KEGG" id="caqa:MICH65_0131"/>
<evidence type="ECO:0000313" key="2">
    <source>
        <dbReference type="Proteomes" id="UP000463983"/>
    </source>
</evidence>
<dbReference type="Proteomes" id="UP000463983">
    <property type="component" value="Chromosome"/>
</dbReference>
<reference evidence="2" key="1">
    <citation type="journal article" date="2020" name="Microorganisms">
        <title>Complete Genome of a Member of a New Bacterial Lineage in the Microgenomates Group Reveals an Unusual Nucleotide Composition Disparity Between Two Strands of DNA and Limited Metabolic Potential.</title>
        <authorList>
            <person name="Kadnikov V.V."/>
            <person name="Mardanov A.V."/>
            <person name="Beletsky A.V."/>
            <person name="Karnachuk O.V."/>
            <person name="Ravin N.V."/>
        </authorList>
    </citation>
    <scope>NUCLEOTIDE SEQUENCE [LARGE SCALE GENOMIC DNA]</scope>
</reference>
<name>A0A857NB02_9BACT</name>
<dbReference type="EMBL" id="CP047901">
    <property type="protein sequence ID" value="QHO63112.1"/>
    <property type="molecule type" value="Genomic_DNA"/>
</dbReference>
<sequence length="188" mass="21125">MTSPARYWRMQRQMRGPEWGREVRIRADKGEWELPIESRYNGRSVKIEYLNMVEEVTGKSRVSQVKVEGVTISLVGSLRDVARGSVLRLALGEEMEGRSGAMAEVVMFLTALHHEQIRRENEWVMSGGRGKLDLVEVRKDPGEVVTDAIGGLADEGMIDEGRAREMLSVVSRLRGVEVVGEERKMVGV</sequence>
<dbReference type="AlphaFoldDB" id="A0A857NB02"/>
<gene>
    <name evidence="1" type="ORF">MICH65_0131</name>
</gene>
<keyword evidence="2" id="KW-1185">Reference proteome</keyword>